<dbReference type="EMBL" id="MN740729">
    <property type="protein sequence ID" value="QHS81091.1"/>
    <property type="molecule type" value="Genomic_DNA"/>
</dbReference>
<proteinExistence type="predicted"/>
<accession>A0A6C0AP07</accession>
<organism evidence="1">
    <name type="scientific">viral metagenome</name>
    <dbReference type="NCBI Taxonomy" id="1070528"/>
    <lineage>
        <taxon>unclassified sequences</taxon>
        <taxon>metagenomes</taxon>
        <taxon>organismal metagenomes</taxon>
    </lineage>
</organism>
<reference evidence="1" key="1">
    <citation type="journal article" date="2020" name="Nature">
        <title>Giant virus diversity and host interactions through global metagenomics.</title>
        <authorList>
            <person name="Schulz F."/>
            <person name="Roux S."/>
            <person name="Paez-Espino D."/>
            <person name="Jungbluth S."/>
            <person name="Walsh D.A."/>
            <person name="Denef V.J."/>
            <person name="McMahon K.D."/>
            <person name="Konstantinidis K.T."/>
            <person name="Eloe-Fadrosh E.A."/>
            <person name="Kyrpides N.C."/>
            <person name="Woyke T."/>
        </authorList>
    </citation>
    <scope>NUCLEOTIDE SEQUENCE</scope>
    <source>
        <strain evidence="1">GVMAG-S-1101161-73</strain>
    </source>
</reference>
<sequence length="256" mass="29380">MSSWIIAKNKQAKKKVTVITKYHDTSLSGDVFDMYLDYIGAYIYAQKLGETCNVWDSNGIIKESLKLTPQVKLLKEKPEAEPLTVEEYSTLTKKLTFKEIQKIAASLIVYDDALNRSVIKTLEKVGIKTIFDIGIQLVTGADESLLKRFYALVKAFQVKSKKEKLNIYVMADSYDGVVEFQKLCDPSWKITSLSKNVPRDSSENFIQVLAEVQIMTALPALILDFNRPVDKYIYLMQRNPKLDYFLELNSMEWNLF</sequence>
<dbReference type="SUPFAM" id="SSF102110">
    <property type="entry name" value="(2r)-phospho-3-sulfolactate synthase ComA"/>
    <property type="match status" value="1"/>
</dbReference>
<name>A0A6C0AP07_9ZZZZ</name>
<evidence type="ECO:0000313" key="1">
    <source>
        <dbReference type="EMBL" id="QHS81091.1"/>
    </source>
</evidence>
<dbReference type="AlphaFoldDB" id="A0A6C0AP07"/>
<protein>
    <submittedName>
        <fullName evidence="1">Uncharacterized protein</fullName>
    </submittedName>
</protein>
<dbReference type="InterPro" id="IPR036112">
    <property type="entry name" value="ComA_synth_sf"/>
</dbReference>